<dbReference type="Pfam" id="PF03392">
    <property type="entry name" value="OS-D"/>
    <property type="match status" value="1"/>
</dbReference>
<reference evidence="1 2" key="1">
    <citation type="submission" date="2024-05" db="EMBL/GenBank/DDBJ databases">
        <title>Culex pipiens pipiens assembly and annotation.</title>
        <authorList>
            <person name="Alout H."/>
            <person name="Durand T."/>
        </authorList>
    </citation>
    <scope>NUCLEOTIDE SEQUENCE [LARGE SCALE GENOMIC DNA]</scope>
    <source>
        <strain evidence="1">HA-2024</strain>
        <tissue evidence="1">Whole body</tissue>
    </source>
</reference>
<accession>A0ABD1DNM7</accession>
<name>A0ABD1DNM7_CULPP</name>
<comment type="caution">
    <text evidence="1">The sequence shown here is derived from an EMBL/GenBank/DDBJ whole genome shotgun (WGS) entry which is preliminary data.</text>
</comment>
<dbReference type="Proteomes" id="UP001562425">
    <property type="component" value="Unassembled WGS sequence"/>
</dbReference>
<evidence type="ECO:0000313" key="2">
    <source>
        <dbReference type="Proteomes" id="UP001562425"/>
    </source>
</evidence>
<dbReference type="AlphaFoldDB" id="A0ABD1DNM7"/>
<dbReference type="InterPro" id="IPR005055">
    <property type="entry name" value="A10/PebIII"/>
</dbReference>
<dbReference type="EMBL" id="JBEHCU010005392">
    <property type="protein sequence ID" value="KAL1399989.1"/>
    <property type="molecule type" value="Genomic_DNA"/>
</dbReference>
<dbReference type="PANTHER" id="PTHR11257">
    <property type="entry name" value="CHEMOSENSORY PROTEIN-RELATED"/>
    <property type="match status" value="1"/>
</dbReference>
<sequence length="180" mass="20773">MINGRKAGAEVGQSVRRKKFRYIKGPREFRHRHSSLLYCNPSKVSTPKSTNMKFFIVALALVALVAAQEEEGDKYTTRYDNIDLDEILKSDRLFKNYYACLVEEGRCTAEGSYLKRILPEALETNCAKCSDKQRDDGVRAIKYMAENRAEEWKVLKARFDPENKYVEKYLADAEKEGIKL</sequence>
<organism evidence="1 2">
    <name type="scientific">Culex pipiens pipiens</name>
    <name type="common">Northern house mosquito</name>
    <dbReference type="NCBI Taxonomy" id="38569"/>
    <lineage>
        <taxon>Eukaryota</taxon>
        <taxon>Metazoa</taxon>
        <taxon>Ecdysozoa</taxon>
        <taxon>Arthropoda</taxon>
        <taxon>Hexapoda</taxon>
        <taxon>Insecta</taxon>
        <taxon>Pterygota</taxon>
        <taxon>Neoptera</taxon>
        <taxon>Endopterygota</taxon>
        <taxon>Diptera</taxon>
        <taxon>Nematocera</taxon>
        <taxon>Culicoidea</taxon>
        <taxon>Culicidae</taxon>
        <taxon>Culicinae</taxon>
        <taxon>Culicini</taxon>
        <taxon>Culex</taxon>
        <taxon>Culex</taxon>
    </lineage>
</organism>
<proteinExistence type="predicted"/>
<protein>
    <submittedName>
        <fullName evidence="1">Uncharacterized protein</fullName>
    </submittedName>
</protein>
<keyword evidence="2" id="KW-1185">Reference proteome</keyword>
<dbReference type="PANTHER" id="PTHR11257:SF12">
    <property type="entry name" value="EJACULATORY BULB-SPECIFIC PROTEIN 3-RELATED"/>
    <property type="match status" value="1"/>
</dbReference>
<dbReference type="Gene3D" id="1.10.2080.10">
    <property type="entry name" value="Insect odorant-binding protein A10/Ejaculatory bulb-specific protein 3"/>
    <property type="match status" value="1"/>
</dbReference>
<dbReference type="SUPFAM" id="SSF100910">
    <property type="entry name" value="Chemosensory protein Csp2"/>
    <property type="match status" value="1"/>
</dbReference>
<dbReference type="InterPro" id="IPR036682">
    <property type="entry name" value="OS_D_A10/PebIII_sf"/>
</dbReference>
<evidence type="ECO:0000313" key="1">
    <source>
        <dbReference type="EMBL" id="KAL1399989.1"/>
    </source>
</evidence>
<gene>
    <name evidence="1" type="ORF">pipiens_002138</name>
</gene>